<gene>
    <name evidence="2" type="ORF">ILYODFUR_036890</name>
</gene>
<name>A0ABV0TR43_9TELE</name>
<evidence type="ECO:0000256" key="1">
    <source>
        <dbReference type="SAM" id="MobiDB-lite"/>
    </source>
</evidence>
<protein>
    <submittedName>
        <fullName evidence="2">Uncharacterized protein</fullName>
    </submittedName>
</protein>
<feature type="region of interest" description="Disordered" evidence="1">
    <location>
        <begin position="1"/>
        <end position="44"/>
    </location>
</feature>
<feature type="compositionally biased region" description="Basic and acidic residues" evidence="1">
    <location>
        <begin position="1"/>
        <end position="23"/>
    </location>
</feature>
<proteinExistence type="predicted"/>
<dbReference type="Proteomes" id="UP001482620">
    <property type="component" value="Unassembled WGS sequence"/>
</dbReference>
<comment type="caution">
    <text evidence="2">The sequence shown here is derived from an EMBL/GenBank/DDBJ whole genome shotgun (WGS) entry which is preliminary data.</text>
</comment>
<evidence type="ECO:0000313" key="2">
    <source>
        <dbReference type="EMBL" id="MEQ2234974.1"/>
    </source>
</evidence>
<sequence length="142" mass="15650">MTKPKAEKGKKQEKVPDEADGQHMPELAKQATTTSGTELGCEPDVGSSVILSAISSMNRTRTDRFNDLEASLASTQASLLNLGARIKVVEDASSDHERCLSHVEEKLSKMQAENEVLRMKVIDLEAYSRRQNIKIIGLPEKI</sequence>
<reference evidence="2 3" key="1">
    <citation type="submission" date="2021-06" db="EMBL/GenBank/DDBJ databases">
        <authorList>
            <person name="Palmer J.M."/>
        </authorList>
    </citation>
    <scope>NUCLEOTIDE SEQUENCE [LARGE SCALE GENOMIC DNA]</scope>
    <source>
        <strain evidence="3">if_2019</strain>
        <tissue evidence="2">Muscle</tissue>
    </source>
</reference>
<dbReference type="EMBL" id="JAHRIQ010042525">
    <property type="protein sequence ID" value="MEQ2234974.1"/>
    <property type="molecule type" value="Genomic_DNA"/>
</dbReference>
<evidence type="ECO:0000313" key="3">
    <source>
        <dbReference type="Proteomes" id="UP001482620"/>
    </source>
</evidence>
<accession>A0ABV0TR43</accession>
<organism evidence="2 3">
    <name type="scientific">Ilyodon furcidens</name>
    <name type="common">goldbreast splitfin</name>
    <dbReference type="NCBI Taxonomy" id="33524"/>
    <lineage>
        <taxon>Eukaryota</taxon>
        <taxon>Metazoa</taxon>
        <taxon>Chordata</taxon>
        <taxon>Craniata</taxon>
        <taxon>Vertebrata</taxon>
        <taxon>Euteleostomi</taxon>
        <taxon>Actinopterygii</taxon>
        <taxon>Neopterygii</taxon>
        <taxon>Teleostei</taxon>
        <taxon>Neoteleostei</taxon>
        <taxon>Acanthomorphata</taxon>
        <taxon>Ovalentaria</taxon>
        <taxon>Atherinomorphae</taxon>
        <taxon>Cyprinodontiformes</taxon>
        <taxon>Goodeidae</taxon>
        <taxon>Ilyodon</taxon>
    </lineage>
</organism>
<keyword evidence="3" id="KW-1185">Reference proteome</keyword>